<accession>A0A3F3Q5C2</accession>
<evidence type="ECO:0000313" key="3">
    <source>
        <dbReference type="Proteomes" id="UP000253729"/>
    </source>
</evidence>
<dbReference type="Proteomes" id="UP000253729">
    <property type="component" value="Unassembled WGS sequence"/>
</dbReference>
<dbReference type="GeneID" id="38143526"/>
<feature type="compositionally biased region" description="Low complexity" evidence="1">
    <location>
        <begin position="1"/>
        <end position="18"/>
    </location>
</feature>
<dbReference type="AlphaFoldDB" id="A0A3F3Q5C2"/>
<keyword evidence="3" id="KW-1185">Reference proteome</keyword>
<sequence>MQSCARSPAASSSSQQTYSHHRRAPADETHGLRHRRLRWRMKLTVDVLHSPPPQEAENHRRSKTGMSSWTFLIGTETETNPVKRQGKLVSSTYLPFSVMGNHRHPSRDQI</sequence>
<feature type="region of interest" description="Disordered" evidence="1">
    <location>
        <begin position="1"/>
        <end position="35"/>
    </location>
</feature>
<reference evidence="2 3" key="1">
    <citation type="submission" date="2018-07" db="EMBL/GenBank/DDBJ databases">
        <title>The genomes of Aspergillus section Nigri reveals drivers in fungal speciation.</title>
        <authorList>
            <consortium name="DOE Joint Genome Institute"/>
            <person name="Vesth T.C."/>
            <person name="Nybo J."/>
            <person name="Theobald S."/>
            <person name="Brandl J."/>
            <person name="Frisvad J.C."/>
            <person name="Nielsen K.F."/>
            <person name="Lyhne E.K."/>
            <person name="Kogle M.E."/>
            <person name="Kuo A."/>
            <person name="Riley R."/>
            <person name="Clum A."/>
            <person name="Nolan M."/>
            <person name="Lipzen A."/>
            <person name="Salamov A."/>
            <person name="Henrissat B."/>
            <person name="Wiebenga A."/>
            <person name="De vries R.P."/>
            <person name="Grigoriev I.V."/>
            <person name="Mortensen U.H."/>
            <person name="Andersen M.R."/>
            <person name="Baker S.E."/>
        </authorList>
    </citation>
    <scope>NUCLEOTIDE SEQUENCE [LARGE SCALE GENOMIC DNA]</scope>
    <source>
        <strain evidence="2 3">CBS 139.54b</strain>
    </source>
</reference>
<proteinExistence type="predicted"/>
<evidence type="ECO:0000256" key="1">
    <source>
        <dbReference type="SAM" id="MobiDB-lite"/>
    </source>
</evidence>
<name>A0A3F3Q5C2_9EURO</name>
<dbReference type="EMBL" id="KZ852043">
    <property type="protein sequence ID" value="RDH34353.1"/>
    <property type="molecule type" value="Genomic_DNA"/>
</dbReference>
<gene>
    <name evidence="2" type="ORF">BDQ94DRAFT_18713</name>
</gene>
<evidence type="ECO:0000313" key="2">
    <source>
        <dbReference type="EMBL" id="RDH34353.1"/>
    </source>
</evidence>
<organism evidence="2 3">
    <name type="scientific">Aspergillus welwitschiae</name>
    <dbReference type="NCBI Taxonomy" id="1341132"/>
    <lineage>
        <taxon>Eukaryota</taxon>
        <taxon>Fungi</taxon>
        <taxon>Dikarya</taxon>
        <taxon>Ascomycota</taxon>
        <taxon>Pezizomycotina</taxon>
        <taxon>Eurotiomycetes</taxon>
        <taxon>Eurotiomycetidae</taxon>
        <taxon>Eurotiales</taxon>
        <taxon>Aspergillaceae</taxon>
        <taxon>Aspergillus</taxon>
        <taxon>Aspergillus subgen. Circumdati</taxon>
    </lineage>
</organism>
<protein>
    <submittedName>
        <fullName evidence="2">Uncharacterized protein</fullName>
    </submittedName>
</protein>
<dbReference type="RefSeq" id="XP_026627375.1">
    <property type="nucleotide sequence ID" value="XM_026775170.1"/>
</dbReference>